<protein>
    <submittedName>
        <fullName evidence="8">MFS transporter</fullName>
    </submittedName>
</protein>
<evidence type="ECO:0000256" key="7">
    <source>
        <dbReference type="SAM" id="Phobius"/>
    </source>
</evidence>
<proteinExistence type="predicted"/>
<feature type="transmembrane region" description="Helical" evidence="7">
    <location>
        <begin position="89"/>
        <end position="116"/>
    </location>
</feature>
<keyword evidence="4 7" id="KW-0812">Transmembrane</keyword>
<dbReference type="AlphaFoldDB" id="A0A4Y6UIV1"/>
<dbReference type="Pfam" id="PF05977">
    <property type="entry name" value="MFS_3"/>
    <property type="match status" value="1"/>
</dbReference>
<accession>A0A4Y6UIV1</accession>
<evidence type="ECO:0000256" key="6">
    <source>
        <dbReference type="ARBA" id="ARBA00023136"/>
    </source>
</evidence>
<organism evidence="8 9">
    <name type="scientific">Swingsia samuiensis</name>
    <dbReference type="NCBI Taxonomy" id="1293412"/>
    <lineage>
        <taxon>Bacteria</taxon>
        <taxon>Pseudomonadati</taxon>
        <taxon>Pseudomonadota</taxon>
        <taxon>Alphaproteobacteria</taxon>
        <taxon>Acetobacterales</taxon>
        <taxon>Acetobacteraceae</taxon>
        <taxon>Swingsia</taxon>
    </lineage>
</organism>
<feature type="transmembrane region" description="Helical" evidence="7">
    <location>
        <begin position="371"/>
        <end position="390"/>
    </location>
</feature>
<evidence type="ECO:0000313" key="8">
    <source>
        <dbReference type="EMBL" id="QDH16287.1"/>
    </source>
</evidence>
<dbReference type="EMBL" id="CP038141">
    <property type="protein sequence ID" value="QDH16287.1"/>
    <property type="molecule type" value="Genomic_DNA"/>
</dbReference>
<reference evidence="8 9" key="1">
    <citation type="submission" date="2019-03" db="EMBL/GenBank/DDBJ databases">
        <title>The complete genome sequence of Swingsia samuiensis NBRC107927(T).</title>
        <authorList>
            <person name="Chua K.-O."/>
            <person name="Chan K.-G."/>
            <person name="See-Too W.-S."/>
        </authorList>
    </citation>
    <scope>NUCLEOTIDE SEQUENCE [LARGE SCALE GENOMIC DNA]</scope>
    <source>
        <strain evidence="8 9">AH83</strain>
    </source>
</reference>
<name>A0A4Y6UIV1_9PROT</name>
<feature type="transmembrane region" description="Helical" evidence="7">
    <location>
        <begin position="218"/>
        <end position="242"/>
    </location>
</feature>
<dbReference type="InterPro" id="IPR036259">
    <property type="entry name" value="MFS_trans_sf"/>
</dbReference>
<keyword evidence="2" id="KW-0813">Transport</keyword>
<dbReference type="Gene3D" id="1.20.1250.20">
    <property type="entry name" value="MFS general substrate transporter like domains"/>
    <property type="match status" value="1"/>
</dbReference>
<keyword evidence="3" id="KW-1003">Cell membrane</keyword>
<dbReference type="GO" id="GO:0005886">
    <property type="term" value="C:plasma membrane"/>
    <property type="evidence" value="ECO:0007669"/>
    <property type="project" value="UniProtKB-SubCell"/>
</dbReference>
<evidence type="ECO:0000313" key="9">
    <source>
        <dbReference type="Proteomes" id="UP000316313"/>
    </source>
</evidence>
<feature type="transmembrane region" description="Helical" evidence="7">
    <location>
        <begin position="47"/>
        <end position="69"/>
    </location>
</feature>
<sequence length="406" mass="43263">MIDPALRSLPGLPAFITGRIFAQLSSATMTVALGWQMYALTHSIASLGYLGLAQFLPMIPLTFLSGHVADRFNRKNIVLTCQALEAFSTAILALAAFYHLLTPTLFYAFATIYGVLRSFELPSQQAFLPNIVPPELFPKAQAFVSSLFMTASIVGPSLGGILYGIGPVFCYTLSTCGFAVAFMGTSNLKLRRIPIPREPVTFASVFAGLSFLNKRRDLLGAISLDMFAVLLGGTTAMLPVYADGILKVGPIGLGFLRAAPAIGSMLMSSWLARHPLGQKAGLKMFAAVIVFGITIIIFGASHTVWISVAALIGLGAADVISVVIRSSLLQLATPDSMRGRVSAINSLFIGSSNQLGEFESGMLGSCIGPEAAVISGGIGTILIACLWMYSFPRLRNLDRLEDVRPE</sequence>
<evidence type="ECO:0000256" key="5">
    <source>
        <dbReference type="ARBA" id="ARBA00022989"/>
    </source>
</evidence>
<evidence type="ECO:0000256" key="4">
    <source>
        <dbReference type="ARBA" id="ARBA00022692"/>
    </source>
</evidence>
<feature type="transmembrane region" description="Helical" evidence="7">
    <location>
        <begin position="161"/>
        <end position="183"/>
    </location>
</feature>
<gene>
    <name evidence="8" type="ORF">E3D00_00895</name>
</gene>
<keyword evidence="6 7" id="KW-0472">Membrane</keyword>
<dbReference type="RefSeq" id="WP_141459107.1">
    <property type="nucleotide sequence ID" value="NZ_CP038141.1"/>
</dbReference>
<feature type="transmembrane region" description="Helical" evidence="7">
    <location>
        <begin position="280"/>
        <end position="298"/>
    </location>
</feature>
<keyword evidence="9" id="KW-1185">Reference proteome</keyword>
<evidence type="ECO:0000256" key="1">
    <source>
        <dbReference type="ARBA" id="ARBA00004651"/>
    </source>
</evidence>
<evidence type="ECO:0000256" key="2">
    <source>
        <dbReference type="ARBA" id="ARBA00022448"/>
    </source>
</evidence>
<dbReference type="Proteomes" id="UP000316313">
    <property type="component" value="Chromosome"/>
</dbReference>
<dbReference type="CDD" id="cd06173">
    <property type="entry name" value="MFS_MefA_like"/>
    <property type="match status" value="1"/>
</dbReference>
<dbReference type="SUPFAM" id="SSF103473">
    <property type="entry name" value="MFS general substrate transporter"/>
    <property type="match status" value="1"/>
</dbReference>
<dbReference type="OrthoDB" id="7283966at2"/>
<feature type="transmembrane region" description="Helical" evidence="7">
    <location>
        <begin position="248"/>
        <end position="268"/>
    </location>
</feature>
<evidence type="ECO:0000256" key="3">
    <source>
        <dbReference type="ARBA" id="ARBA00022475"/>
    </source>
</evidence>
<dbReference type="PANTHER" id="PTHR23513">
    <property type="entry name" value="INTEGRAL MEMBRANE EFFLUX PROTEIN-RELATED"/>
    <property type="match status" value="1"/>
</dbReference>
<keyword evidence="5 7" id="KW-1133">Transmembrane helix</keyword>
<dbReference type="InterPro" id="IPR010290">
    <property type="entry name" value="TM_effector"/>
</dbReference>
<comment type="subcellular location">
    <subcellularLocation>
        <location evidence="1">Cell membrane</location>
        <topology evidence="1">Multi-pass membrane protein</topology>
    </subcellularLocation>
</comment>
<dbReference type="PANTHER" id="PTHR23513:SF9">
    <property type="entry name" value="ENTEROBACTIN EXPORTER ENTS"/>
    <property type="match status" value="1"/>
</dbReference>
<dbReference type="KEGG" id="ssam:E3D00_00895"/>